<evidence type="ECO:0000256" key="2">
    <source>
        <dbReference type="SAM" id="MobiDB-lite"/>
    </source>
</evidence>
<gene>
    <name evidence="3" type="ORF">PCOR1329_LOCUS54628</name>
</gene>
<organism evidence="3 4">
    <name type="scientific">Prorocentrum cordatum</name>
    <dbReference type="NCBI Taxonomy" id="2364126"/>
    <lineage>
        <taxon>Eukaryota</taxon>
        <taxon>Sar</taxon>
        <taxon>Alveolata</taxon>
        <taxon>Dinophyceae</taxon>
        <taxon>Prorocentrales</taxon>
        <taxon>Prorocentraceae</taxon>
        <taxon>Prorocentrum</taxon>
    </lineage>
</organism>
<keyword evidence="1" id="KW-0175">Coiled coil</keyword>
<keyword evidence="4" id="KW-1185">Reference proteome</keyword>
<evidence type="ECO:0000256" key="1">
    <source>
        <dbReference type="SAM" id="Coils"/>
    </source>
</evidence>
<feature type="non-terminal residue" evidence="3">
    <location>
        <position position="1"/>
    </location>
</feature>
<dbReference type="Proteomes" id="UP001189429">
    <property type="component" value="Unassembled WGS sequence"/>
</dbReference>
<reference evidence="3" key="1">
    <citation type="submission" date="2023-10" db="EMBL/GenBank/DDBJ databases">
        <authorList>
            <person name="Chen Y."/>
            <person name="Shah S."/>
            <person name="Dougan E. K."/>
            <person name="Thang M."/>
            <person name="Chan C."/>
        </authorList>
    </citation>
    <scope>NUCLEOTIDE SEQUENCE [LARGE SCALE GENOMIC DNA]</scope>
</reference>
<protein>
    <submittedName>
        <fullName evidence="3">Uncharacterized protein</fullName>
    </submittedName>
</protein>
<feature type="compositionally biased region" description="Basic residues" evidence="2">
    <location>
        <begin position="1"/>
        <end position="17"/>
    </location>
</feature>
<feature type="region of interest" description="Disordered" evidence="2">
    <location>
        <begin position="1"/>
        <end position="28"/>
    </location>
</feature>
<sequence length="246" mass="27685">DGRRRPAQGRRRPRPRAQARETDGARLRQMQRHHGVLGAVEAQIGEERAAAERELQALEAETQEIYSAGEAEILRLGAERDATARRARERCEAIRDEAERRCRELGALEREALARLRQAQAREEARRASRVAEAEERLEEARGLLAAAVETAQVSVAERVKALAGECSAARANLLDTRERLDGHVRAEIDRRRGDTDLVDIRLDSILRGQQAEAGYVRELEELAQKLRHAGPFAETRQQEVELEPS</sequence>
<feature type="coiled-coil region" evidence="1">
    <location>
        <begin position="41"/>
        <end position="151"/>
    </location>
</feature>
<name>A0ABN9V7D4_9DINO</name>
<accession>A0ABN9V7D4</accession>
<comment type="caution">
    <text evidence="3">The sequence shown here is derived from an EMBL/GenBank/DDBJ whole genome shotgun (WGS) entry which is preliminary data.</text>
</comment>
<evidence type="ECO:0000313" key="4">
    <source>
        <dbReference type="Proteomes" id="UP001189429"/>
    </source>
</evidence>
<proteinExistence type="predicted"/>
<dbReference type="EMBL" id="CAUYUJ010016682">
    <property type="protein sequence ID" value="CAK0867770.1"/>
    <property type="molecule type" value="Genomic_DNA"/>
</dbReference>
<evidence type="ECO:0000313" key="3">
    <source>
        <dbReference type="EMBL" id="CAK0867770.1"/>
    </source>
</evidence>